<comment type="catalytic activity">
    <reaction evidence="12 13">
        <text>2 D-alanine + ATP = D-alanyl-D-alanine + ADP + phosphate + H(+)</text>
        <dbReference type="Rhea" id="RHEA:11224"/>
        <dbReference type="ChEBI" id="CHEBI:15378"/>
        <dbReference type="ChEBI" id="CHEBI:30616"/>
        <dbReference type="ChEBI" id="CHEBI:43474"/>
        <dbReference type="ChEBI" id="CHEBI:57416"/>
        <dbReference type="ChEBI" id="CHEBI:57822"/>
        <dbReference type="ChEBI" id="CHEBI:456216"/>
        <dbReference type="EC" id="6.3.2.4"/>
    </reaction>
</comment>
<dbReference type="NCBIfam" id="TIGR01205">
    <property type="entry name" value="D_ala_D_alaTIGR"/>
    <property type="match status" value="1"/>
</dbReference>
<evidence type="ECO:0000256" key="11">
    <source>
        <dbReference type="ARBA" id="ARBA00023316"/>
    </source>
</evidence>
<keyword evidence="15" id="KW-0464">Manganese</keyword>
<dbReference type="PANTHER" id="PTHR23132:SF23">
    <property type="entry name" value="D-ALANINE--D-ALANINE LIGASE B"/>
    <property type="match status" value="1"/>
</dbReference>
<evidence type="ECO:0000313" key="19">
    <source>
        <dbReference type="Proteomes" id="UP000824161"/>
    </source>
</evidence>
<comment type="subcellular location">
    <subcellularLocation>
        <location evidence="2 13">Cytoplasm</location>
    </subcellularLocation>
</comment>
<evidence type="ECO:0000256" key="7">
    <source>
        <dbReference type="ARBA" id="ARBA00022741"/>
    </source>
</evidence>
<reference evidence="18" key="2">
    <citation type="journal article" date="2021" name="PeerJ">
        <title>Extensive microbial diversity within the chicken gut microbiome revealed by metagenomics and culture.</title>
        <authorList>
            <person name="Gilroy R."/>
            <person name="Ravi A."/>
            <person name="Getino M."/>
            <person name="Pursley I."/>
            <person name="Horton D.L."/>
            <person name="Alikhan N.F."/>
            <person name="Baker D."/>
            <person name="Gharbi K."/>
            <person name="Hall N."/>
            <person name="Watson M."/>
            <person name="Adriaenssens E.M."/>
            <person name="Foster-Nyarko E."/>
            <person name="Jarju S."/>
            <person name="Secka A."/>
            <person name="Antonio M."/>
            <person name="Oren A."/>
            <person name="Chaudhuri R.R."/>
            <person name="La Ragione R."/>
            <person name="Hildebrand F."/>
            <person name="Pallen M.J."/>
        </authorList>
    </citation>
    <scope>NUCLEOTIDE SEQUENCE</scope>
    <source>
        <strain evidence="18">1383</strain>
    </source>
</reference>
<dbReference type="PANTHER" id="PTHR23132">
    <property type="entry name" value="D-ALANINE--D-ALANINE LIGASE"/>
    <property type="match status" value="1"/>
</dbReference>
<evidence type="ECO:0000256" key="15">
    <source>
        <dbReference type="PIRSR" id="PIRSR039102-3"/>
    </source>
</evidence>
<dbReference type="GO" id="GO:0008360">
    <property type="term" value="P:regulation of cell shape"/>
    <property type="evidence" value="ECO:0007669"/>
    <property type="project" value="UniProtKB-KW"/>
</dbReference>
<keyword evidence="11 13" id="KW-0961">Cell wall biogenesis/degradation</keyword>
<dbReference type="PROSITE" id="PS00844">
    <property type="entry name" value="DALA_DALA_LIGASE_2"/>
    <property type="match status" value="1"/>
</dbReference>
<comment type="cofactor">
    <cofactor evidence="15">
        <name>Mg(2+)</name>
        <dbReference type="ChEBI" id="CHEBI:18420"/>
    </cofactor>
    <cofactor evidence="15">
        <name>Mn(2+)</name>
        <dbReference type="ChEBI" id="CHEBI:29035"/>
    </cofactor>
    <text evidence="15">Binds 2 magnesium or manganese ions per subunit.</text>
</comment>
<proteinExistence type="inferred from homology"/>
<dbReference type="AlphaFoldDB" id="A0A9D1KTR9"/>
<feature type="binding site" evidence="15">
    <location>
        <position position="287"/>
    </location>
    <ligand>
        <name>Mg(2+)</name>
        <dbReference type="ChEBI" id="CHEBI:18420"/>
        <label>2</label>
    </ligand>
</feature>
<dbReference type="NCBIfam" id="NF002527">
    <property type="entry name" value="PRK01966.1-3"/>
    <property type="match status" value="1"/>
</dbReference>
<evidence type="ECO:0000256" key="14">
    <source>
        <dbReference type="PIRSR" id="PIRSR039102-1"/>
    </source>
</evidence>
<dbReference type="EMBL" id="DVLY01000138">
    <property type="protein sequence ID" value="HIT98282.1"/>
    <property type="molecule type" value="Genomic_DNA"/>
</dbReference>
<feature type="active site" evidence="14">
    <location>
        <position position="298"/>
    </location>
</feature>
<dbReference type="InterPro" id="IPR011095">
    <property type="entry name" value="Dala_Dala_lig_C"/>
</dbReference>
<dbReference type="PIRSF" id="PIRSF039102">
    <property type="entry name" value="Ddl/VanB"/>
    <property type="match status" value="1"/>
</dbReference>
<keyword evidence="15" id="KW-0479">Metal-binding</keyword>
<dbReference type="GO" id="GO:0046872">
    <property type="term" value="F:metal ion binding"/>
    <property type="evidence" value="ECO:0007669"/>
    <property type="project" value="UniProtKB-KW"/>
</dbReference>
<reference evidence="18" key="1">
    <citation type="submission" date="2020-10" db="EMBL/GenBank/DDBJ databases">
        <authorList>
            <person name="Gilroy R."/>
        </authorList>
    </citation>
    <scope>NUCLEOTIDE SEQUENCE</scope>
    <source>
        <strain evidence="18">1383</strain>
    </source>
</reference>
<evidence type="ECO:0000313" key="18">
    <source>
        <dbReference type="EMBL" id="HIT98282.1"/>
    </source>
</evidence>
<gene>
    <name evidence="13" type="primary">ddl</name>
    <name evidence="18" type="ORF">IAC44_05525</name>
</gene>
<comment type="pathway">
    <text evidence="13">Cell wall biogenesis; peptidoglycan biosynthesis.</text>
</comment>
<keyword evidence="15" id="KW-0460">Magnesium</keyword>
<keyword evidence="7 16" id="KW-0547">Nucleotide-binding</keyword>
<evidence type="ECO:0000256" key="8">
    <source>
        <dbReference type="ARBA" id="ARBA00022840"/>
    </source>
</evidence>
<dbReference type="Gene3D" id="3.30.1490.20">
    <property type="entry name" value="ATP-grasp fold, A domain"/>
    <property type="match status" value="1"/>
</dbReference>
<feature type="binding site" evidence="15">
    <location>
        <position position="289"/>
    </location>
    <ligand>
        <name>Mg(2+)</name>
        <dbReference type="ChEBI" id="CHEBI:18420"/>
        <label>2</label>
    </ligand>
</feature>
<protein>
    <recommendedName>
        <fullName evidence="4 13">D-alanine--D-alanine ligase</fullName>
        <ecNumber evidence="4 13">6.3.2.4</ecNumber>
    </recommendedName>
    <alternativeName>
        <fullName evidence="13">D-Ala-D-Ala ligase</fullName>
    </alternativeName>
    <alternativeName>
        <fullName evidence="13">D-alanylalanine synthetase</fullName>
    </alternativeName>
</protein>
<feature type="domain" description="ATP-grasp" evidence="17">
    <location>
        <begin position="121"/>
        <end position="320"/>
    </location>
</feature>
<comment type="function">
    <text evidence="13">Cell wall formation.</text>
</comment>
<feature type="active site" evidence="14">
    <location>
        <position position="15"/>
    </location>
</feature>
<dbReference type="GO" id="GO:0009252">
    <property type="term" value="P:peptidoglycan biosynthetic process"/>
    <property type="evidence" value="ECO:0007669"/>
    <property type="project" value="UniProtKB-UniRule"/>
</dbReference>
<feature type="active site" evidence="14">
    <location>
        <position position="165"/>
    </location>
</feature>
<dbReference type="HAMAP" id="MF_00047">
    <property type="entry name" value="Dala_Dala_lig"/>
    <property type="match status" value="1"/>
</dbReference>
<evidence type="ECO:0000256" key="2">
    <source>
        <dbReference type="ARBA" id="ARBA00004496"/>
    </source>
</evidence>
<evidence type="ECO:0000256" key="5">
    <source>
        <dbReference type="ARBA" id="ARBA00022490"/>
    </source>
</evidence>
<keyword evidence="10 13" id="KW-0573">Peptidoglycan synthesis</keyword>
<dbReference type="InterPro" id="IPR016185">
    <property type="entry name" value="PreATP-grasp_dom_sf"/>
</dbReference>
<dbReference type="InterPro" id="IPR000291">
    <property type="entry name" value="D-Ala_lig_Van_CS"/>
</dbReference>
<dbReference type="GO" id="GO:0008716">
    <property type="term" value="F:D-alanine-D-alanine ligase activity"/>
    <property type="evidence" value="ECO:0007669"/>
    <property type="project" value="UniProtKB-UniRule"/>
</dbReference>
<evidence type="ECO:0000256" key="3">
    <source>
        <dbReference type="ARBA" id="ARBA00010871"/>
    </source>
</evidence>
<evidence type="ECO:0000256" key="4">
    <source>
        <dbReference type="ARBA" id="ARBA00012216"/>
    </source>
</evidence>
<dbReference type="SMART" id="SM01209">
    <property type="entry name" value="GARS_A"/>
    <property type="match status" value="1"/>
</dbReference>
<name>A0A9D1KTR9_9FLAO</name>
<dbReference type="PROSITE" id="PS50975">
    <property type="entry name" value="ATP_GRASP"/>
    <property type="match status" value="1"/>
</dbReference>
<evidence type="ECO:0000256" key="10">
    <source>
        <dbReference type="ARBA" id="ARBA00022984"/>
    </source>
</evidence>
<dbReference type="GO" id="GO:0005737">
    <property type="term" value="C:cytoplasm"/>
    <property type="evidence" value="ECO:0007669"/>
    <property type="project" value="UniProtKB-SubCell"/>
</dbReference>
<dbReference type="InterPro" id="IPR011127">
    <property type="entry name" value="Dala_Dala_lig_N"/>
</dbReference>
<dbReference type="InterPro" id="IPR005905">
    <property type="entry name" value="D_ala_D_ala"/>
</dbReference>
<evidence type="ECO:0000256" key="16">
    <source>
        <dbReference type="PROSITE-ProRule" id="PRU00409"/>
    </source>
</evidence>
<dbReference type="Gene3D" id="3.40.50.20">
    <property type="match status" value="1"/>
</dbReference>
<evidence type="ECO:0000259" key="17">
    <source>
        <dbReference type="PROSITE" id="PS50975"/>
    </source>
</evidence>
<feature type="binding site" evidence="15">
    <location>
        <position position="287"/>
    </location>
    <ligand>
        <name>Mg(2+)</name>
        <dbReference type="ChEBI" id="CHEBI:18420"/>
        <label>1</label>
    </ligand>
</feature>
<dbReference type="GO" id="GO:0071555">
    <property type="term" value="P:cell wall organization"/>
    <property type="evidence" value="ECO:0007669"/>
    <property type="project" value="UniProtKB-KW"/>
</dbReference>
<evidence type="ECO:0000256" key="6">
    <source>
        <dbReference type="ARBA" id="ARBA00022598"/>
    </source>
</evidence>
<dbReference type="Pfam" id="PF07478">
    <property type="entry name" value="Dala_Dala_lig_C"/>
    <property type="match status" value="1"/>
</dbReference>
<keyword evidence="8 16" id="KW-0067">ATP-binding</keyword>
<dbReference type="EC" id="6.3.2.4" evidence="4 13"/>
<comment type="caution">
    <text evidence="18">The sequence shown here is derived from an EMBL/GenBank/DDBJ whole genome shotgun (WGS) entry which is preliminary data.</text>
</comment>
<evidence type="ECO:0000256" key="1">
    <source>
        <dbReference type="ARBA" id="ARBA00001936"/>
    </source>
</evidence>
<evidence type="ECO:0000256" key="13">
    <source>
        <dbReference type="HAMAP-Rule" id="MF_00047"/>
    </source>
</evidence>
<dbReference type="SUPFAM" id="SSF52440">
    <property type="entry name" value="PreATP-grasp domain"/>
    <property type="match status" value="1"/>
</dbReference>
<dbReference type="PROSITE" id="PS00843">
    <property type="entry name" value="DALA_DALA_LIGASE_1"/>
    <property type="match status" value="1"/>
</dbReference>
<keyword evidence="6 13" id="KW-0436">Ligase</keyword>
<comment type="cofactor">
    <cofactor evidence="1">
        <name>Mn(2+)</name>
        <dbReference type="ChEBI" id="CHEBI:29035"/>
    </cofactor>
</comment>
<organism evidence="18 19">
    <name type="scientific">Candidatus Merdimorpha stercoravium</name>
    <dbReference type="NCBI Taxonomy" id="2840863"/>
    <lineage>
        <taxon>Bacteria</taxon>
        <taxon>Pseudomonadati</taxon>
        <taxon>Bacteroidota</taxon>
        <taxon>Flavobacteriia</taxon>
        <taxon>Flavobacteriales</taxon>
        <taxon>Candidatus Merdimorpha</taxon>
    </lineage>
</organism>
<dbReference type="InterPro" id="IPR011761">
    <property type="entry name" value="ATP-grasp"/>
</dbReference>
<evidence type="ECO:0000256" key="12">
    <source>
        <dbReference type="ARBA" id="ARBA00047614"/>
    </source>
</evidence>
<dbReference type="Pfam" id="PF01820">
    <property type="entry name" value="Dala_Dala_lig_N"/>
    <property type="match status" value="1"/>
</dbReference>
<keyword evidence="9 13" id="KW-0133">Cell shape</keyword>
<accession>A0A9D1KTR9</accession>
<dbReference type="GO" id="GO:0005524">
    <property type="term" value="F:ATP binding"/>
    <property type="evidence" value="ECO:0007669"/>
    <property type="project" value="UniProtKB-UniRule"/>
</dbReference>
<evidence type="ECO:0000256" key="9">
    <source>
        <dbReference type="ARBA" id="ARBA00022960"/>
    </source>
</evidence>
<dbReference type="NCBIfam" id="NF002378">
    <property type="entry name" value="PRK01372.1"/>
    <property type="match status" value="1"/>
</dbReference>
<keyword evidence="5 13" id="KW-0963">Cytoplasm</keyword>
<dbReference type="InterPro" id="IPR013815">
    <property type="entry name" value="ATP_grasp_subdomain_1"/>
</dbReference>
<dbReference type="SUPFAM" id="SSF56059">
    <property type="entry name" value="Glutathione synthetase ATP-binding domain-like"/>
    <property type="match status" value="1"/>
</dbReference>
<sequence length="326" mass="36464">MKKNIAIVMGGYSSERLISLQSGGVVYRHLDREKYNLYPIDISRQGWFYINDLEERYPVDKNDFTVTVDGEKIRFDAVFNAIHGNPGENGLLQAYFELLGIRHTSCGHFESALTFNKRECIAVVRQYGIPTAKSVFMTQGDPVDADAIVREVGLPCFVKPNRAGSSFGITKVYKKEELPAALECAYKEDNEILIESFLDGREVSVGTMRIDGKITVLPITEIVSMNDFFDYKAKYEGLSKEITPADLPAEVEARIREASAKLFEKLNLRGVVRSEFILVDGMPHFLEVNTCPGLSAASIVPQQARALGMELPEFFDSLVRQALEGK</sequence>
<dbReference type="Proteomes" id="UP000824161">
    <property type="component" value="Unassembled WGS sequence"/>
</dbReference>
<comment type="similarity">
    <text evidence="3 13">Belongs to the D-alanine--D-alanine ligase family.</text>
</comment>
<dbReference type="Gene3D" id="3.30.470.20">
    <property type="entry name" value="ATP-grasp fold, B domain"/>
    <property type="match status" value="1"/>
</dbReference>